<dbReference type="Pfam" id="PF01323">
    <property type="entry name" value="DSBA"/>
    <property type="match status" value="1"/>
</dbReference>
<evidence type="ECO:0000256" key="3">
    <source>
        <dbReference type="ARBA" id="ARBA00022679"/>
    </source>
</evidence>
<feature type="domain" description="DSBA-like thioredoxin" evidence="7">
    <location>
        <begin position="4"/>
        <end position="185"/>
    </location>
</feature>
<organism evidence="8">
    <name type="scientific">Cyprideis torosa</name>
    <dbReference type="NCBI Taxonomy" id="163714"/>
    <lineage>
        <taxon>Eukaryota</taxon>
        <taxon>Metazoa</taxon>
        <taxon>Ecdysozoa</taxon>
        <taxon>Arthropoda</taxon>
        <taxon>Crustacea</taxon>
        <taxon>Oligostraca</taxon>
        <taxon>Ostracoda</taxon>
        <taxon>Podocopa</taxon>
        <taxon>Podocopida</taxon>
        <taxon>Cytherocopina</taxon>
        <taxon>Cytheroidea</taxon>
        <taxon>Cytherideidae</taxon>
        <taxon>Cyprideis</taxon>
    </lineage>
</organism>
<dbReference type="Gene3D" id="3.40.30.10">
    <property type="entry name" value="Glutaredoxin"/>
    <property type="match status" value="1"/>
</dbReference>
<sequence length="211" mass="23725">ALIRYRTAWHLDLVLRPFLLGGVIKETGFKGPLSLHPNCANYRFSTDVPQRFKFFGLRASLNEETIGLLVQGSMPAMRFLTAVKEKYPHKLEDVSRQFFKRLNQETKALSDPSDVEEGAQKSSLTPEEIQTCMELMKDQSIKDKLKAATEEAFSRGAFGSPTMFTTVNGKELMFFGSDRLDQLAFVIQKEWSGPLGPQRMQAAPELPGFTA</sequence>
<dbReference type="InterPro" id="IPR001853">
    <property type="entry name" value="DSBA-like_thioredoxin_dom"/>
</dbReference>
<evidence type="ECO:0000256" key="5">
    <source>
        <dbReference type="ARBA" id="ARBA00073833"/>
    </source>
</evidence>
<comment type="similarity">
    <text evidence="1">Belongs to the GST superfamily. Kappa family.</text>
</comment>
<dbReference type="EMBL" id="OB676152">
    <property type="protein sequence ID" value="CAD7236029.1"/>
    <property type="molecule type" value="Genomic_DNA"/>
</dbReference>
<dbReference type="SUPFAM" id="SSF52833">
    <property type="entry name" value="Thioredoxin-like"/>
    <property type="match status" value="1"/>
</dbReference>
<dbReference type="GO" id="GO:0004602">
    <property type="term" value="F:glutathione peroxidase activity"/>
    <property type="evidence" value="ECO:0007669"/>
    <property type="project" value="TreeGrafter"/>
</dbReference>
<dbReference type="InterPro" id="IPR036249">
    <property type="entry name" value="Thioredoxin-like_sf"/>
</dbReference>
<dbReference type="PANTHER" id="PTHR42943">
    <property type="entry name" value="GLUTATHIONE S-TRANSFERASE KAPPA"/>
    <property type="match status" value="1"/>
</dbReference>
<dbReference type="PANTHER" id="PTHR42943:SF2">
    <property type="entry name" value="GLUTATHIONE S-TRANSFERASE KAPPA 1"/>
    <property type="match status" value="1"/>
</dbReference>
<evidence type="ECO:0000313" key="8">
    <source>
        <dbReference type="EMBL" id="CAD7236029.1"/>
    </source>
</evidence>
<evidence type="ECO:0000256" key="4">
    <source>
        <dbReference type="ARBA" id="ARBA00047960"/>
    </source>
</evidence>
<protein>
    <recommendedName>
        <fullName evidence="5">Glutathione S-transferase kappa 1</fullName>
        <ecNumber evidence="2">2.5.1.18</ecNumber>
    </recommendedName>
    <alternativeName>
        <fullName evidence="6">GST class-kappa</fullName>
    </alternativeName>
</protein>
<dbReference type="GO" id="GO:0005777">
    <property type="term" value="C:peroxisome"/>
    <property type="evidence" value="ECO:0007669"/>
    <property type="project" value="TreeGrafter"/>
</dbReference>
<dbReference type="EC" id="2.5.1.18" evidence="2"/>
<gene>
    <name evidence="8" type="ORF">CTOB1V02_LOCUS13844</name>
</gene>
<accession>A0A7R8WSK1</accession>
<evidence type="ECO:0000256" key="1">
    <source>
        <dbReference type="ARBA" id="ARBA00006494"/>
    </source>
</evidence>
<dbReference type="GO" id="GO:0005739">
    <property type="term" value="C:mitochondrion"/>
    <property type="evidence" value="ECO:0007669"/>
    <property type="project" value="TreeGrafter"/>
</dbReference>
<keyword evidence="3" id="KW-0808">Transferase</keyword>
<reference evidence="8" key="1">
    <citation type="submission" date="2020-11" db="EMBL/GenBank/DDBJ databases">
        <authorList>
            <person name="Tran Van P."/>
        </authorList>
    </citation>
    <scope>NUCLEOTIDE SEQUENCE</scope>
</reference>
<dbReference type="GO" id="GO:0004364">
    <property type="term" value="F:glutathione transferase activity"/>
    <property type="evidence" value="ECO:0007669"/>
    <property type="project" value="UniProtKB-EC"/>
</dbReference>
<feature type="non-terminal residue" evidence="8">
    <location>
        <position position="1"/>
    </location>
</feature>
<proteinExistence type="inferred from homology"/>
<evidence type="ECO:0000259" key="7">
    <source>
        <dbReference type="Pfam" id="PF01323"/>
    </source>
</evidence>
<dbReference type="AlphaFoldDB" id="A0A7R8WSK1"/>
<dbReference type="OrthoDB" id="4664297at2759"/>
<evidence type="ECO:0000256" key="6">
    <source>
        <dbReference type="ARBA" id="ARBA00083519"/>
    </source>
</evidence>
<name>A0A7R8WSK1_9CRUS</name>
<dbReference type="FunFam" id="3.40.30.10:FF:000096">
    <property type="entry name" value="Glutathione S-transferase kappa"/>
    <property type="match status" value="1"/>
</dbReference>
<comment type="catalytic activity">
    <reaction evidence="4">
        <text>RX + glutathione = an S-substituted glutathione + a halide anion + H(+)</text>
        <dbReference type="Rhea" id="RHEA:16437"/>
        <dbReference type="ChEBI" id="CHEBI:15378"/>
        <dbReference type="ChEBI" id="CHEBI:16042"/>
        <dbReference type="ChEBI" id="CHEBI:17792"/>
        <dbReference type="ChEBI" id="CHEBI:57925"/>
        <dbReference type="ChEBI" id="CHEBI:90779"/>
        <dbReference type="EC" id="2.5.1.18"/>
    </reaction>
</comment>
<evidence type="ECO:0000256" key="2">
    <source>
        <dbReference type="ARBA" id="ARBA00012452"/>
    </source>
</evidence>
<dbReference type="InterPro" id="IPR051924">
    <property type="entry name" value="GST_Kappa/NadH"/>
</dbReference>
<dbReference type="GO" id="GO:0006749">
    <property type="term" value="P:glutathione metabolic process"/>
    <property type="evidence" value="ECO:0007669"/>
    <property type="project" value="TreeGrafter"/>
</dbReference>